<dbReference type="eggNOG" id="COG1279">
    <property type="taxonomic scope" value="Bacteria"/>
</dbReference>
<dbReference type="AlphaFoldDB" id="Q6FDJ9"/>
<dbReference type="EMBL" id="CR543861">
    <property type="protein sequence ID" value="CAG67859.1"/>
    <property type="molecule type" value="Genomic_DNA"/>
</dbReference>
<evidence type="ECO:0000256" key="3">
    <source>
        <dbReference type="ARBA" id="ARBA00022692"/>
    </source>
</evidence>
<dbReference type="KEGG" id="aci:ACIAD0966"/>
<feature type="transmembrane region" description="Helical" evidence="6">
    <location>
        <begin position="128"/>
        <end position="147"/>
    </location>
</feature>
<evidence type="ECO:0000256" key="2">
    <source>
        <dbReference type="ARBA" id="ARBA00022475"/>
    </source>
</evidence>
<dbReference type="PANTHER" id="PTHR30086">
    <property type="entry name" value="ARGININE EXPORTER PROTEIN ARGO"/>
    <property type="match status" value="1"/>
</dbReference>
<evidence type="ECO:0000256" key="4">
    <source>
        <dbReference type="ARBA" id="ARBA00022989"/>
    </source>
</evidence>
<evidence type="ECO:0000256" key="6">
    <source>
        <dbReference type="SAM" id="Phobius"/>
    </source>
</evidence>
<evidence type="ECO:0000313" key="7">
    <source>
        <dbReference type="EMBL" id="CAG67859.1"/>
    </source>
</evidence>
<dbReference type="InterPro" id="IPR001123">
    <property type="entry name" value="LeuE-type"/>
</dbReference>
<feature type="transmembrane region" description="Helical" evidence="6">
    <location>
        <begin position="83"/>
        <end position="107"/>
    </location>
</feature>
<comment type="subcellular location">
    <subcellularLocation>
        <location evidence="1">Cell membrane</location>
        <topology evidence="1">Multi-pass membrane protein</topology>
    </subcellularLocation>
</comment>
<dbReference type="BioCyc" id="ASP62977:ACIAD_RS04455-MONOMER"/>
<accession>Q6FDJ9</accession>
<dbReference type="HOGENOM" id="CLU_087840_0_1_6"/>
<evidence type="ECO:0000256" key="5">
    <source>
        <dbReference type="ARBA" id="ARBA00023136"/>
    </source>
</evidence>
<organism evidence="7 8">
    <name type="scientific">Acinetobacter baylyi (strain ATCC 33305 / BD413 / ADP1)</name>
    <dbReference type="NCBI Taxonomy" id="62977"/>
    <lineage>
        <taxon>Bacteria</taxon>
        <taxon>Pseudomonadati</taxon>
        <taxon>Pseudomonadota</taxon>
        <taxon>Gammaproteobacteria</taxon>
        <taxon>Moraxellales</taxon>
        <taxon>Moraxellaceae</taxon>
        <taxon>Acinetobacter</taxon>
    </lineage>
</organism>
<sequence length="220" mass="24478">MILPSTLILIHAHISSAIYGHFNMTAFLYGLGIGFSLILAIGAQNAFVLKQGLKRQHVFWVCLVCALSDSVLIYLGVIGFSQIIVSFPMIVILAKYFGALFLLLYGAKHFYAALQSSALYPSELENDSLYTIIGLCLAFTWLNPHVYLDTVILVGSLSVQFSQQRDLFAAGCMLASWLFFFALGYGARMLLPIFKSTRSWKILDMIIGLMMWTIALTLII</sequence>
<dbReference type="Pfam" id="PF01810">
    <property type="entry name" value="LysE"/>
    <property type="match status" value="1"/>
</dbReference>
<evidence type="ECO:0000313" key="8">
    <source>
        <dbReference type="Proteomes" id="UP000000430"/>
    </source>
</evidence>
<feature type="transmembrane region" description="Helical" evidence="6">
    <location>
        <begin position="27"/>
        <end position="49"/>
    </location>
</feature>
<dbReference type="PANTHER" id="PTHR30086:SF20">
    <property type="entry name" value="ARGININE EXPORTER PROTEIN ARGO-RELATED"/>
    <property type="match status" value="1"/>
</dbReference>
<protein>
    <submittedName>
        <fullName evidence="7">Putative amino acid transport protein (LysE family)</fullName>
    </submittedName>
</protein>
<dbReference type="Proteomes" id="UP000000430">
    <property type="component" value="Chromosome"/>
</dbReference>
<feature type="transmembrane region" description="Helical" evidence="6">
    <location>
        <begin position="58"/>
        <end position="77"/>
    </location>
</feature>
<gene>
    <name evidence="7" type="ordered locus">ACIAD0966</name>
</gene>
<keyword evidence="4 6" id="KW-1133">Transmembrane helix</keyword>
<keyword evidence="2" id="KW-1003">Cell membrane</keyword>
<evidence type="ECO:0000256" key="1">
    <source>
        <dbReference type="ARBA" id="ARBA00004651"/>
    </source>
</evidence>
<feature type="transmembrane region" description="Helical" evidence="6">
    <location>
        <begin position="202"/>
        <end position="219"/>
    </location>
</feature>
<keyword evidence="5 6" id="KW-0472">Membrane</keyword>
<reference evidence="7 8" key="1">
    <citation type="journal article" date="2004" name="Nucleic Acids Res.">
        <title>Unique features revealed by the genome sequence of Acinetobacter sp. ADP1, a versatile and naturally transformation competent bacterium.</title>
        <authorList>
            <person name="Barbe V."/>
            <person name="Vallenet D."/>
            <person name="Fonknechten N."/>
            <person name="Kreimeyer A."/>
            <person name="Oztas S."/>
            <person name="Labarre L."/>
            <person name="Cruveiller S."/>
            <person name="Robert C."/>
            <person name="Duprat S."/>
            <person name="Wincker P."/>
            <person name="Ornston L.N."/>
            <person name="Weissenbach J."/>
            <person name="Marliere P."/>
            <person name="Cohen G.N."/>
            <person name="Medigue C."/>
        </authorList>
    </citation>
    <scope>NUCLEOTIDE SEQUENCE [LARGE SCALE GENOMIC DNA]</scope>
    <source>
        <strain evidence="8">ATCC 33305 / BD413 / ADP1</strain>
    </source>
</reference>
<feature type="transmembrane region" description="Helical" evidence="6">
    <location>
        <begin position="167"/>
        <end position="190"/>
    </location>
</feature>
<dbReference type="OrthoDB" id="5638726at2"/>
<name>Q6FDJ9_ACIAD</name>
<keyword evidence="3 6" id="KW-0812">Transmembrane</keyword>
<dbReference type="GO" id="GO:0005886">
    <property type="term" value="C:plasma membrane"/>
    <property type="evidence" value="ECO:0007669"/>
    <property type="project" value="UniProtKB-SubCell"/>
</dbReference>
<proteinExistence type="predicted"/>
<dbReference type="GO" id="GO:0015171">
    <property type="term" value="F:amino acid transmembrane transporter activity"/>
    <property type="evidence" value="ECO:0007669"/>
    <property type="project" value="TreeGrafter"/>
</dbReference>